<keyword evidence="3" id="KW-1185">Reference proteome</keyword>
<sequence length="150" mass="15317">MHTTSNVHLLTASDGHRVGVARHPDGHRELVVHHPADPAPRRTGVLLTAAEAQVLADVAGADGPATHCARLDRHDDGVCVLQVLIGGGSPRVGRPLADAGVDGAVVAAVVRGERVLPPPGPDFRCRAGDIVVIIGGPDAVFDVIDAVTAA</sequence>
<dbReference type="KEGG" id="daur:Daura_27970"/>
<accession>A0A9Q9I7P0</accession>
<dbReference type="AlphaFoldDB" id="A0A9Q9I7P0"/>
<dbReference type="InterPro" id="IPR006037">
    <property type="entry name" value="RCK_C"/>
</dbReference>
<proteinExistence type="predicted"/>
<name>A0A9Q9I7P0_9ACTN</name>
<dbReference type="RefSeq" id="WP_052386996.1">
    <property type="nucleotide sequence ID" value="NZ_CP073767.1"/>
</dbReference>
<dbReference type="InterPro" id="IPR036721">
    <property type="entry name" value="RCK_C_sf"/>
</dbReference>
<dbReference type="PROSITE" id="PS51202">
    <property type="entry name" value="RCK_C"/>
    <property type="match status" value="1"/>
</dbReference>
<protein>
    <recommendedName>
        <fullName evidence="1">RCK C-terminal domain-containing protein</fullName>
    </recommendedName>
</protein>
<evidence type="ECO:0000313" key="3">
    <source>
        <dbReference type="Proteomes" id="UP001058003"/>
    </source>
</evidence>
<evidence type="ECO:0000259" key="1">
    <source>
        <dbReference type="PROSITE" id="PS51202"/>
    </source>
</evidence>
<feature type="domain" description="RCK C-terminal" evidence="1">
    <location>
        <begin position="68"/>
        <end position="149"/>
    </location>
</feature>
<dbReference type="GO" id="GO:0008324">
    <property type="term" value="F:monoatomic cation transmembrane transporter activity"/>
    <property type="evidence" value="ECO:0007669"/>
    <property type="project" value="InterPro"/>
</dbReference>
<dbReference type="OrthoDB" id="5242677at2"/>
<organism evidence="2 3">
    <name type="scientific">Dactylosporangium aurantiacum</name>
    <dbReference type="NCBI Taxonomy" id="35754"/>
    <lineage>
        <taxon>Bacteria</taxon>
        <taxon>Bacillati</taxon>
        <taxon>Actinomycetota</taxon>
        <taxon>Actinomycetes</taxon>
        <taxon>Micromonosporales</taxon>
        <taxon>Micromonosporaceae</taxon>
        <taxon>Dactylosporangium</taxon>
    </lineage>
</organism>
<dbReference type="EMBL" id="CP073767">
    <property type="protein sequence ID" value="UWZ50656.1"/>
    <property type="molecule type" value="Genomic_DNA"/>
</dbReference>
<gene>
    <name evidence="2" type="ORF">Daura_27970</name>
</gene>
<dbReference type="InterPro" id="IPR058776">
    <property type="entry name" value="KhtT-like_N"/>
</dbReference>
<dbReference type="SUPFAM" id="SSF116726">
    <property type="entry name" value="TrkA C-terminal domain-like"/>
    <property type="match status" value="1"/>
</dbReference>
<evidence type="ECO:0000313" key="2">
    <source>
        <dbReference type="EMBL" id="UWZ50656.1"/>
    </source>
</evidence>
<dbReference type="GO" id="GO:0006813">
    <property type="term" value="P:potassium ion transport"/>
    <property type="evidence" value="ECO:0007669"/>
    <property type="project" value="InterPro"/>
</dbReference>
<reference evidence="2" key="1">
    <citation type="submission" date="2021-04" db="EMBL/GenBank/DDBJ databases">
        <title>Dactylosporangium aurantiacum NRRL B-8018 full assembly.</title>
        <authorList>
            <person name="Hartkoorn R.C."/>
            <person name="Beaudoing E."/>
            <person name="Hot D."/>
        </authorList>
    </citation>
    <scope>NUCLEOTIDE SEQUENCE</scope>
    <source>
        <strain evidence="2">NRRL B-8018</strain>
    </source>
</reference>
<dbReference type="Proteomes" id="UP001058003">
    <property type="component" value="Chromosome"/>
</dbReference>
<dbReference type="Pfam" id="PF02080">
    <property type="entry name" value="TrkA_C"/>
    <property type="match status" value="1"/>
</dbReference>
<dbReference type="Gene3D" id="3.30.70.1450">
    <property type="entry name" value="Regulator of K+ conductance, C-terminal domain"/>
    <property type="match status" value="1"/>
</dbReference>
<dbReference type="Pfam" id="PF25991">
    <property type="entry name" value="KhtT_N"/>
    <property type="match status" value="1"/>
</dbReference>